<evidence type="ECO:0000256" key="2">
    <source>
        <dbReference type="ARBA" id="ARBA00022723"/>
    </source>
</evidence>
<comment type="caution">
    <text evidence="8">The sequence shown here is derived from an EMBL/GenBank/DDBJ whole genome shotgun (WGS) entry which is preliminary data.</text>
</comment>
<dbReference type="Pfam" id="PF10551">
    <property type="entry name" value="MULE"/>
    <property type="match status" value="1"/>
</dbReference>
<dbReference type="InterPro" id="IPR006564">
    <property type="entry name" value="Znf_PMZ"/>
</dbReference>
<comment type="subcellular location">
    <subcellularLocation>
        <location evidence="6">Nucleus</location>
    </subcellularLocation>
</comment>
<proteinExistence type="inferred from homology"/>
<evidence type="ECO:0000259" key="7">
    <source>
        <dbReference type="PROSITE" id="PS50966"/>
    </source>
</evidence>
<keyword evidence="9" id="KW-1185">Reference proteome</keyword>
<dbReference type="GO" id="GO:0008270">
    <property type="term" value="F:zinc ion binding"/>
    <property type="evidence" value="ECO:0007669"/>
    <property type="project" value="UniProtKB-UniRule"/>
</dbReference>
<evidence type="ECO:0000256" key="5">
    <source>
        <dbReference type="PROSITE-ProRule" id="PRU00325"/>
    </source>
</evidence>
<accession>A0AAW1GZ75</accession>
<dbReference type="PANTHER" id="PTHR31669">
    <property type="entry name" value="PROTEIN FAR1-RELATED SEQUENCE 10-RELATED"/>
    <property type="match status" value="1"/>
</dbReference>
<dbReference type="Pfam" id="PF04434">
    <property type="entry name" value="SWIM"/>
    <property type="match status" value="1"/>
</dbReference>
<keyword evidence="6" id="KW-0539">Nucleus</keyword>
<protein>
    <recommendedName>
        <fullName evidence="6">Protein FAR1-RELATED SEQUENCE</fullName>
    </recommendedName>
</protein>
<evidence type="ECO:0000313" key="9">
    <source>
        <dbReference type="Proteomes" id="UP001443914"/>
    </source>
</evidence>
<name>A0AAW1GZ75_SAPOF</name>
<dbReference type="EMBL" id="JBDFQZ010000013">
    <property type="protein sequence ID" value="KAK9668479.1"/>
    <property type="molecule type" value="Genomic_DNA"/>
</dbReference>
<comment type="similarity">
    <text evidence="1 6">Belongs to the FHY3/FAR1 family.</text>
</comment>
<evidence type="ECO:0000256" key="4">
    <source>
        <dbReference type="ARBA" id="ARBA00022833"/>
    </source>
</evidence>
<dbReference type="SMART" id="SM00575">
    <property type="entry name" value="ZnF_PMZ"/>
    <property type="match status" value="1"/>
</dbReference>
<organism evidence="8 9">
    <name type="scientific">Saponaria officinalis</name>
    <name type="common">Common soapwort</name>
    <name type="synonym">Lychnis saponaria</name>
    <dbReference type="NCBI Taxonomy" id="3572"/>
    <lineage>
        <taxon>Eukaryota</taxon>
        <taxon>Viridiplantae</taxon>
        <taxon>Streptophyta</taxon>
        <taxon>Embryophyta</taxon>
        <taxon>Tracheophyta</taxon>
        <taxon>Spermatophyta</taxon>
        <taxon>Magnoliopsida</taxon>
        <taxon>eudicotyledons</taxon>
        <taxon>Gunneridae</taxon>
        <taxon>Pentapetalae</taxon>
        <taxon>Caryophyllales</taxon>
        <taxon>Caryophyllaceae</taxon>
        <taxon>Caryophylleae</taxon>
        <taxon>Saponaria</taxon>
    </lineage>
</organism>
<gene>
    <name evidence="8" type="ORF">RND81_13G063600</name>
</gene>
<reference evidence="8" key="1">
    <citation type="submission" date="2024-03" db="EMBL/GenBank/DDBJ databases">
        <title>WGS assembly of Saponaria officinalis var. Norfolk2.</title>
        <authorList>
            <person name="Jenkins J."/>
            <person name="Shu S."/>
            <person name="Grimwood J."/>
            <person name="Barry K."/>
            <person name="Goodstein D."/>
            <person name="Schmutz J."/>
            <person name="Leebens-Mack J."/>
            <person name="Osbourn A."/>
        </authorList>
    </citation>
    <scope>NUCLEOTIDE SEQUENCE [LARGE SCALE GENOMIC DNA]</scope>
    <source>
        <strain evidence="8">JIC</strain>
    </source>
</reference>
<keyword evidence="3 5" id="KW-0863">Zinc-finger</keyword>
<feature type="domain" description="SWIM-type" evidence="7">
    <location>
        <begin position="326"/>
        <end position="360"/>
    </location>
</feature>
<dbReference type="PANTHER" id="PTHR31669:SF263">
    <property type="entry name" value="PROTEIN FAR1-RELATED SEQUENCE"/>
    <property type="match status" value="1"/>
</dbReference>
<keyword evidence="4 6" id="KW-0862">Zinc</keyword>
<dbReference type="AlphaFoldDB" id="A0AAW1GZ75"/>
<dbReference type="GO" id="GO:0005634">
    <property type="term" value="C:nucleus"/>
    <property type="evidence" value="ECO:0007669"/>
    <property type="project" value="UniProtKB-SubCell"/>
</dbReference>
<comment type="function">
    <text evidence="6">Putative transcription activator involved in regulating light control of development.</text>
</comment>
<dbReference type="InterPro" id="IPR018289">
    <property type="entry name" value="MULE_transposase_dom"/>
</dbReference>
<dbReference type="InterPro" id="IPR007527">
    <property type="entry name" value="Znf_SWIM"/>
</dbReference>
<dbReference type="PROSITE" id="PS50966">
    <property type="entry name" value="ZF_SWIM"/>
    <property type="match status" value="1"/>
</dbReference>
<evidence type="ECO:0000256" key="3">
    <source>
        <dbReference type="ARBA" id="ARBA00022771"/>
    </source>
</evidence>
<evidence type="ECO:0000256" key="6">
    <source>
        <dbReference type="RuleBase" id="RU367018"/>
    </source>
</evidence>
<evidence type="ECO:0000256" key="1">
    <source>
        <dbReference type="ARBA" id="ARBA00005889"/>
    </source>
</evidence>
<keyword evidence="2 6" id="KW-0479">Metal-binding</keyword>
<evidence type="ECO:0000313" key="8">
    <source>
        <dbReference type="EMBL" id="KAK9668479.1"/>
    </source>
</evidence>
<dbReference type="InterPro" id="IPR031052">
    <property type="entry name" value="FHY3/FAR1"/>
</dbReference>
<dbReference type="Proteomes" id="UP001443914">
    <property type="component" value="Unassembled WGS sequence"/>
</dbReference>
<sequence length="405" mass="48151">MDLLKYCKSAKRENPNFQFDYTIDVENRLENIFWSPAHCFELYQENGDSTGFDTIYRVNAFDMPFGIFIGIDNHGRTILFGCALLRNETIATFRWLMKTFVTLMKKPPLTIITDQDPWMTQAISLEMPTTKHAFCIWHITSKFSGWFTTLLRDQYVNWCAEFYRLYKLDNIDEFEREWLLVISKFNLEDNKHIRGLYEIKRNWVSGYLRNIFFSGMTTTGRCESINSFLKRFTSSRSCLTRLIKQIDLAVEDIGQSQLRHVMLDTYRGSCLRSLSPLEEQVHKIFTAFSFKKFQEEFERASQYRVCEENNSVFIVQHYKELHTKKHFVAWSDDTISCSCKLFEFWGILCRHILSMFIHKDYFKIPMRYLPVRWCRDKYHVGVVSMINRRMENCEEVGDGITNLGN</sequence>
<dbReference type="GO" id="GO:0006355">
    <property type="term" value="P:regulation of DNA-templated transcription"/>
    <property type="evidence" value="ECO:0007669"/>
    <property type="project" value="UniProtKB-UniRule"/>
</dbReference>